<dbReference type="RefSeq" id="WP_109615624.1">
    <property type="nucleotide sequence ID" value="NZ_QGDO01000001.1"/>
</dbReference>
<dbReference type="PANTHER" id="PTHR43008">
    <property type="entry name" value="BENZIL REDUCTASE"/>
    <property type="match status" value="1"/>
</dbReference>
<dbReference type="Pfam" id="PF00106">
    <property type="entry name" value="adh_short"/>
    <property type="match status" value="1"/>
</dbReference>
<accession>A0A315ZET4</accession>
<dbReference type="PANTHER" id="PTHR43008:SF8">
    <property type="entry name" value="BENZIL REDUCTASE ((S)-BENZOIN FORMING) IRC24"/>
    <property type="match status" value="1"/>
</dbReference>
<keyword evidence="2" id="KW-0560">Oxidoreductase</keyword>
<dbReference type="OrthoDB" id="9794387at2"/>
<evidence type="ECO:0000313" key="4">
    <source>
        <dbReference type="Proteomes" id="UP000245535"/>
    </source>
</evidence>
<dbReference type="AlphaFoldDB" id="A0A315ZET4"/>
<comment type="caution">
    <text evidence="3">The sequence shown here is derived from an EMBL/GenBank/DDBJ whole genome shotgun (WGS) entry which is preliminary data.</text>
</comment>
<evidence type="ECO:0000256" key="2">
    <source>
        <dbReference type="ARBA" id="ARBA00023002"/>
    </source>
</evidence>
<evidence type="ECO:0000313" key="3">
    <source>
        <dbReference type="EMBL" id="PWJ44106.1"/>
    </source>
</evidence>
<sequence>MSNKRVVFITGCSSGIGYGLTKHYLEEGAEVYALSRRQPDEFTSFSNFHFKSIDLNDLEGVSLQLKSLLENVNQIDLAVLNAGIIGEIKDMVDTSISEIRNVMDVNVWANKLILDELLNSERALKQVVAISSGASVNGNRGWSAYSLSKASLNMLIKLYAAEHPEVQFNSFAPGLVDTAMQDYLCGDELDEEKFPSAKRLKAARNTPTMPKPAEAAQVFDKAFSSLFKYDSGEYVDVRKMGE</sequence>
<dbReference type="Proteomes" id="UP000245535">
    <property type="component" value="Unassembled WGS sequence"/>
</dbReference>
<dbReference type="PRINTS" id="PR00081">
    <property type="entry name" value="GDHRDH"/>
</dbReference>
<organism evidence="3 4">
    <name type="scientific">Sediminitomix flava</name>
    <dbReference type="NCBI Taxonomy" id="379075"/>
    <lineage>
        <taxon>Bacteria</taxon>
        <taxon>Pseudomonadati</taxon>
        <taxon>Bacteroidota</taxon>
        <taxon>Cytophagia</taxon>
        <taxon>Cytophagales</taxon>
        <taxon>Flammeovirgaceae</taxon>
        <taxon>Sediminitomix</taxon>
    </lineage>
</organism>
<reference evidence="3 4" key="1">
    <citation type="submission" date="2018-03" db="EMBL/GenBank/DDBJ databases">
        <title>Genomic Encyclopedia of Archaeal and Bacterial Type Strains, Phase II (KMG-II): from individual species to whole genera.</title>
        <authorList>
            <person name="Goeker M."/>
        </authorList>
    </citation>
    <scope>NUCLEOTIDE SEQUENCE [LARGE SCALE GENOMIC DNA]</scope>
    <source>
        <strain evidence="3 4">DSM 28229</strain>
    </source>
</reference>
<dbReference type="Gene3D" id="3.40.50.720">
    <property type="entry name" value="NAD(P)-binding Rossmann-like Domain"/>
    <property type="match status" value="1"/>
</dbReference>
<dbReference type="GO" id="GO:0050664">
    <property type="term" value="F:oxidoreductase activity, acting on NAD(P)H, oxygen as acceptor"/>
    <property type="evidence" value="ECO:0007669"/>
    <property type="project" value="TreeGrafter"/>
</dbReference>
<dbReference type="InterPro" id="IPR002347">
    <property type="entry name" value="SDR_fam"/>
</dbReference>
<dbReference type="InterPro" id="IPR036291">
    <property type="entry name" value="NAD(P)-bd_dom_sf"/>
</dbReference>
<keyword evidence="4" id="KW-1185">Reference proteome</keyword>
<dbReference type="SUPFAM" id="SSF51735">
    <property type="entry name" value="NAD(P)-binding Rossmann-fold domains"/>
    <property type="match status" value="1"/>
</dbReference>
<protein>
    <submittedName>
        <fullName evidence="3">NAD(P)-dependent dehydrogenase (Short-subunit alcohol dehydrogenase family)</fullName>
    </submittedName>
</protein>
<gene>
    <name evidence="3" type="ORF">BC781_101456</name>
</gene>
<dbReference type="EMBL" id="QGDO01000001">
    <property type="protein sequence ID" value="PWJ44106.1"/>
    <property type="molecule type" value="Genomic_DNA"/>
</dbReference>
<name>A0A315ZET4_SEDFL</name>
<proteinExistence type="inferred from homology"/>
<comment type="similarity">
    <text evidence="1">Belongs to the short-chain dehydrogenases/reductases (SDR) family.</text>
</comment>
<evidence type="ECO:0000256" key="1">
    <source>
        <dbReference type="ARBA" id="ARBA00006484"/>
    </source>
</evidence>